<keyword evidence="2" id="KW-1185">Reference proteome</keyword>
<comment type="caution">
    <text evidence="1">The sequence shown here is derived from an EMBL/GenBank/DDBJ whole genome shotgun (WGS) entry which is preliminary data.</text>
</comment>
<protein>
    <submittedName>
        <fullName evidence="1">Uncharacterized protein</fullName>
    </submittedName>
</protein>
<name>A0A8H6HYS1_9AGAR</name>
<evidence type="ECO:0000313" key="2">
    <source>
        <dbReference type="Proteomes" id="UP000521943"/>
    </source>
</evidence>
<dbReference type="AlphaFoldDB" id="A0A8H6HYS1"/>
<dbReference type="OrthoDB" id="2953545at2759"/>
<organism evidence="1 2">
    <name type="scientific">Ephemerocybe angulata</name>
    <dbReference type="NCBI Taxonomy" id="980116"/>
    <lineage>
        <taxon>Eukaryota</taxon>
        <taxon>Fungi</taxon>
        <taxon>Dikarya</taxon>
        <taxon>Basidiomycota</taxon>
        <taxon>Agaricomycotina</taxon>
        <taxon>Agaricomycetes</taxon>
        <taxon>Agaricomycetidae</taxon>
        <taxon>Agaricales</taxon>
        <taxon>Agaricineae</taxon>
        <taxon>Psathyrellaceae</taxon>
        <taxon>Ephemerocybe</taxon>
    </lineage>
</organism>
<accession>A0A8H6HYS1</accession>
<sequence length="170" mass="19406">MSKSKILSILSRYRKMIQSADRLKRVQEIARFTAMEMENGASFDTDMQLLIIHDPVVTLVHSDQRIWLAVGEINGIRYNSQSLQRVGHSLLGESALKVSIQVLGLRPATSDDDPEKVHDWRTYTMPCESLTIPAWFIEPLDPEVHTGPKPFYLFKTPFLIAQTSLLIQRL</sequence>
<gene>
    <name evidence="1" type="ORF">DFP72DRAFT_757747</name>
</gene>
<evidence type="ECO:0000313" key="1">
    <source>
        <dbReference type="EMBL" id="KAF6754949.1"/>
    </source>
</evidence>
<feature type="non-terminal residue" evidence="1">
    <location>
        <position position="170"/>
    </location>
</feature>
<dbReference type="Proteomes" id="UP000521943">
    <property type="component" value="Unassembled WGS sequence"/>
</dbReference>
<proteinExistence type="predicted"/>
<reference evidence="1 2" key="1">
    <citation type="submission" date="2020-07" db="EMBL/GenBank/DDBJ databases">
        <title>Comparative genomics of pyrophilous fungi reveals a link between fire events and developmental genes.</title>
        <authorList>
            <consortium name="DOE Joint Genome Institute"/>
            <person name="Steindorff A.S."/>
            <person name="Carver A."/>
            <person name="Calhoun S."/>
            <person name="Stillman K."/>
            <person name="Liu H."/>
            <person name="Lipzen A."/>
            <person name="Pangilinan J."/>
            <person name="Labutti K."/>
            <person name="Bruns T.D."/>
            <person name="Grigoriev I.V."/>
        </authorList>
    </citation>
    <scope>NUCLEOTIDE SEQUENCE [LARGE SCALE GENOMIC DNA]</scope>
    <source>
        <strain evidence="1 2">CBS 144469</strain>
    </source>
</reference>
<dbReference type="EMBL" id="JACGCI010000032">
    <property type="protein sequence ID" value="KAF6754949.1"/>
    <property type="molecule type" value="Genomic_DNA"/>
</dbReference>